<dbReference type="PANTHER" id="PTHR43300:SF4">
    <property type="entry name" value="ACYL-[ACYL-CARRIER-PROTEIN]--UDP-N-ACETYLGLUCOSAMINE O-ACYLTRANSFERASE"/>
    <property type="match status" value="1"/>
</dbReference>
<proteinExistence type="predicted"/>
<reference evidence="2" key="1">
    <citation type="journal article" date="2019" name="Int. J. Syst. Evol. Microbiol.">
        <title>The Global Catalogue of Microorganisms (GCM) 10K type strain sequencing project: providing services to taxonomists for standard genome sequencing and annotation.</title>
        <authorList>
            <consortium name="The Broad Institute Genomics Platform"/>
            <consortium name="The Broad Institute Genome Sequencing Center for Infectious Disease"/>
            <person name="Wu L."/>
            <person name="Ma J."/>
        </authorList>
    </citation>
    <scope>NUCLEOTIDE SEQUENCE [LARGE SCALE GENOMIC DNA]</scope>
    <source>
        <strain evidence="2">JCM 16961</strain>
    </source>
</reference>
<keyword evidence="1" id="KW-0808">Transferase</keyword>
<comment type="caution">
    <text evidence="1">The sequence shown here is derived from an EMBL/GenBank/DDBJ whole genome shotgun (WGS) entry which is preliminary data.</text>
</comment>
<dbReference type="PANTHER" id="PTHR43300">
    <property type="entry name" value="ACETYLTRANSFERASE"/>
    <property type="match status" value="1"/>
</dbReference>
<dbReference type="InterPro" id="IPR001451">
    <property type="entry name" value="Hexapep"/>
</dbReference>
<dbReference type="Gene3D" id="2.160.10.10">
    <property type="entry name" value="Hexapeptide repeat proteins"/>
    <property type="match status" value="1"/>
</dbReference>
<dbReference type="CDD" id="cd03358">
    <property type="entry name" value="LbH_WxcM_N_like"/>
    <property type="match status" value="1"/>
</dbReference>
<gene>
    <name evidence="1" type="ORF">GCM10022377_02660</name>
</gene>
<dbReference type="SUPFAM" id="SSF51161">
    <property type="entry name" value="Trimeric LpxA-like enzymes"/>
    <property type="match status" value="1"/>
</dbReference>
<keyword evidence="1" id="KW-0012">Acyltransferase</keyword>
<dbReference type="InterPro" id="IPR011004">
    <property type="entry name" value="Trimer_LpxA-like_sf"/>
</dbReference>
<organism evidence="1 2">
    <name type="scientific">Zhihengliuella alba</name>
    <dbReference type="NCBI Taxonomy" id="547018"/>
    <lineage>
        <taxon>Bacteria</taxon>
        <taxon>Bacillati</taxon>
        <taxon>Actinomycetota</taxon>
        <taxon>Actinomycetes</taxon>
        <taxon>Micrococcales</taxon>
        <taxon>Micrococcaceae</taxon>
        <taxon>Zhihengliuella</taxon>
    </lineage>
</organism>
<evidence type="ECO:0000313" key="1">
    <source>
        <dbReference type="EMBL" id="GAA3693521.1"/>
    </source>
</evidence>
<dbReference type="RefSeq" id="WP_344878856.1">
    <property type="nucleotide sequence ID" value="NZ_BAABCJ010000001.1"/>
</dbReference>
<name>A0ABP7CMT3_9MICC</name>
<dbReference type="EMBL" id="BAABCJ010000001">
    <property type="protein sequence ID" value="GAA3693521.1"/>
    <property type="molecule type" value="Genomic_DNA"/>
</dbReference>
<dbReference type="Proteomes" id="UP001501536">
    <property type="component" value="Unassembled WGS sequence"/>
</dbReference>
<dbReference type="Pfam" id="PF00132">
    <property type="entry name" value="Hexapep"/>
    <property type="match status" value="2"/>
</dbReference>
<dbReference type="InterPro" id="IPR050179">
    <property type="entry name" value="Trans_hexapeptide_repeat"/>
</dbReference>
<dbReference type="Pfam" id="PF14602">
    <property type="entry name" value="Hexapep_2"/>
    <property type="match status" value="1"/>
</dbReference>
<dbReference type="GO" id="GO:0016746">
    <property type="term" value="F:acyltransferase activity"/>
    <property type="evidence" value="ECO:0007669"/>
    <property type="project" value="UniProtKB-KW"/>
</dbReference>
<keyword evidence="2" id="KW-1185">Reference proteome</keyword>
<sequence>MGEQSGTGFLTAEGADVSTAASIGDGSKIWHLAQVREDAVLGENCIIGRGAYVGTGVVMGDNCKVQNYALVYEPAQLGDGVFIGPAVVLTNDTYPRAINADGTQKSAADWEAVGVTIGRGASIGARSVCVAPVRIGRWALVAAGSVVTRDVPDHALVAGVPARRIGWVGTTGRKLEQRAGDREDRWVCPDTGELYRQDGDVLVKEEETP</sequence>
<protein>
    <submittedName>
        <fullName evidence="1">Acyltransferase</fullName>
    </submittedName>
</protein>
<evidence type="ECO:0000313" key="2">
    <source>
        <dbReference type="Proteomes" id="UP001501536"/>
    </source>
</evidence>
<accession>A0ABP7CMT3</accession>